<name>A0A062TY23_9PROT</name>
<keyword evidence="2" id="KW-1185">Reference proteome</keyword>
<accession>A0A328JXT7</accession>
<dbReference type="Proteomes" id="UP000249123">
    <property type="component" value="Unassembled WGS sequence"/>
</dbReference>
<reference evidence="1 2" key="1">
    <citation type="submission" date="2013-04" db="EMBL/GenBank/DDBJ databases">
        <title>Hyphomonas sp. T24B3 Genome Sequencing.</title>
        <authorList>
            <person name="Lai Q."/>
            <person name="Shao Z."/>
        </authorList>
    </citation>
    <scope>NUCLEOTIDE SEQUENCE [LARGE SCALE GENOMIC DNA]</scope>
    <source>
        <strain evidence="1 2">T24B3</strain>
    </source>
</reference>
<organism evidence="1 2">
    <name type="scientific">Hyphomonas pacifica</name>
    <dbReference type="NCBI Taxonomy" id="1280941"/>
    <lineage>
        <taxon>Bacteria</taxon>
        <taxon>Pseudomonadati</taxon>
        <taxon>Pseudomonadota</taxon>
        <taxon>Alphaproteobacteria</taxon>
        <taxon>Hyphomonadales</taxon>
        <taxon>Hyphomonadaceae</taxon>
        <taxon>Hyphomonas</taxon>
    </lineage>
</organism>
<sequence>MSLQILVADAPRIDGDGRIGKTTHRRSPKPEQLTSSFLVLGNEHFEEGAAGPVRASPARYAW</sequence>
<dbReference type="STRING" id="1280941.HY2_00140"/>
<accession>A0A062TY23</accession>
<evidence type="ECO:0000313" key="2">
    <source>
        <dbReference type="Proteomes" id="UP000249123"/>
    </source>
</evidence>
<gene>
    <name evidence="1" type="ORF">HY3_00930</name>
</gene>
<dbReference type="AlphaFoldDB" id="A0A062TY23"/>
<comment type="caution">
    <text evidence="1">The sequence shown here is derived from an EMBL/GenBank/DDBJ whole genome shotgun (WGS) entry which is preliminary data.</text>
</comment>
<evidence type="ECO:0000313" key="1">
    <source>
        <dbReference type="EMBL" id="RAN36175.1"/>
    </source>
</evidence>
<protein>
    <submittedName>
        <fullName evidence="1">Uncharacterized protein</fullName>
    </submittedName>
</protein>
<proteinExistence type="predicted"/>
<dbReference type="EMBL" id="AWFB01000001">
    <property type="protein sequence ID" value="RAN36175.1"/>
    <property type="molecule type" value="Genomic_DNA"/>
</dbReference>